<accession>A0AAJ0I4B9</accession>
<evidence type="ECO:0000313" key="2">
    <source>
        <dbReference type="Proteomes" id="UP001285908"/>
    </source>
</evidence>
<dbReference type="EMBL" id="JAULSX010000006">
    <property type="protein sequence ID" value="KAK3489237.1"/>
    <property type="molecule type" value="Genomic_DNA"/>
</dbReference>
<dbReference type="AlphaFoldDB" id="A0AAJ0I4B9"/>
<dbReference type="RefSeq" id="XP_062690944.1">
    <property type="nucleotide sequence ID" value="XM_062833311.1"/>
</dbReference>
<proteinExistence type="predicted"/>
<comment type="caution">
    <text evidence="1">The sequence shown here is derived from an EMBL/GenBank/DDBJ whole genome shotgun (WGS) entry which is preliminary data.</text>
</comment>
<sequence>MILASPDMWAAFVAHEWTRRTGHPHPPPPGPEGARDNDFEERFSEIMWDLWLDVVVESELMEDDDDEPMFFGPPRPPAWFHWEPGHGEPPVFPAGLLPIGSEFQVDDLLWDGASLILPQGPVPEPRDVDDTAGPFWAPAPVTLRQHHFLPREQPTHNEDELFLQTLEDDITTHQVIDPLDNLLLDRPPWAPDFPLPLRASIRDVVDLVDSEPSLPPPGWQTALTLLRPWFHEAPWRLEPATNIPDHIVGREELVLWIDDAVDVLIRRNRTLLQFINFDIRQQMAVAPDAPRP</sequence>
<dbReference type="GeneID" id="87870933"/>
<organism evidence="1 2">
    <name type="scientific">Neurospora hispaniola</name>
    <dbReference type="NCBI Taxonomy" id="588809"/>
    <lineage>
        <taxon>Eukaryota</taxon>
        <taxon>Fungi</taxon>
        <taxon>Dikarya</taxon>
        <taxon>Ascomycota</taxon>
        <taxon>Pezizomycotina</taxon>
        <taxon>Sordariomycetes</taxon>
        <taxon>Sordariomycetidae</taxon>
        <taxon>Sordariales</taxon>
        <taxon>Sordariaceae</taxon>
        <taxon>Neurospora</taxon>
    </lineage>
</organism>
<reference evidence="1 2" key="1">
    <citation type="journal article" date="2023" name="Mol. Phylogenet. Evol.">
        <title>Genome-scale phylogeny and comparative genomics of the fungal order Sordariales.</title>
        <authorList>
            <person name="Hensen N."/>
            <person name="Bonometti L."/>
            <person name="Westerberg I."/>
            <person name="Brannstrom I.O."/>
            <person name="Guillou S."/>
            <person name="Cros-Aarteil S."/>
            <person name="Calhoun S."/>
            <person name="Haridas S."/>
            <person name="Kuo A."/>
            <person name="Mondo S."/>
            <person name="Pangilinan J."/>
            <person name="Riley R."/>
            <person name="LaButti K."/>
            <person name="Andreopoulos B."/>
            <person name="Lipzen A."/>
            <person name="Chen C."/>
            <person name="Yan M."/>
            <person name="Daum C."/>
            <person name="Ng V."/>
            <person name="Clum A."/>
            <person name="Steindorff A."/>
            <person name="Ohm R.A."/>
            <person name="Martin F."/>
            <person name="Silar P."/>
            <person name="Natvig D.O."/>
            <person name="Lalanne C."/>
            <person name="Gautier V."/>
            <person name="Ament-Velasquez S.L."/>
            <person name="Kruys A."/>
            <person name="Hutchinson M.I."/>
            <person name="Powell A.J."/>
            <person name="Barry K."/>
            <person name="Miller A.N."/>
            <person name="Grigoriev I.V."/>
            <person name="Debuchy R."/>
            <person name="Gladieux P."/>
            <person name="Hiltunen Thoren M."/>
            <person name="Johannesson H."/>
        </authorList>
    </citation>
    <scope>NUCLEOTIDE SEQUENCE [LARGE SCALE GENOMIC DNA]</scope>
    <source>
        <strain evidence="1 2">FGSC 10403</strain>
    </source>
</reference>
<name>A0AAJ0I4B9_9PEZI</name>
<dbReference type="Proteomes" id="UP001285908">
    <property type="component" value="Unassembled WGS sequence"/>
</dbReference>
<keyword evidence="2" id="KW-1185">Reference proteome</keyword>
<gene>
    <name evidence="1" type="ORF">B0T23DRAFT_196943</name>
</gene>
<evidence type="ECO:0000313" key="1">
    <source>
        <dbReference type="EMBL" id="KAK3489237.1"/>
    </source>
</evidence>
<protein>
    <submittedName>
        <fullName evidence="1">Uncharacterized protein</fullName>
    </submittedName>
</protein>